<organism evidence="1 2">
    <name type="scientific">Anaerocolumna sedimenticola</name>
    <dbReference type="NCBI Taxonomy" id="2696063"/>
    <lineage>
        <taxon>Bacteria</taxon>
        <taxon>Bacillati</taxon>
        <taxon>Bacillota</taxon>
        <taxon>Clostridia</taxon>
        <taxon>Lachnospirales</taxon>
        <taxon>Lachnospiraceae</taxon>
        <taxon>Anaerocolumna</taxon>
    </lineage>
</organism>
<proteinExistence type="predicted"/>
<dbReference type="Proteomes" id="UP000464314">
    <property type="component" value="Chromosome"/>
</dbReference>
<evidence type="ECO:0008006" key="3">
    <source>
        <dbReference type="Google" id="ProtNLM"/>
    </source>
</evidence>
<protein>
    <recommendedName>
        <fullName evidence="3">DUF2971 domain-containing protein</fullName>
    </recommendedName>
</protein>
<gene>
    <name evidence="1" type="ORF">Ana3638_11845</name>
</gene>
<dbReference type="EMBL" id="CP048000">
    <property type="protein sequence ID" value="QHQ61379.1"/>
    <property type="molecule type" value="Genomic_DNA"/>
</dbReference>
<sequence>MMSEKPIPDYLYHYTSLSSLGLILKNKSLKFNSLKNMDDLEEIKAKDLTEYGKYYFVSCWTDVEEEKLSLWNMYTGDMGGVRIKLHNLPFETYTYCIEVEGVHIKSNNNFLPKEFFEADKYVVYSGNKEIVKRVIYTDDEELLCPQLIQYDSETKINLNVKLPGKYKRKEWNFQDEVRYILPVLPVKVKDANKKNVNELFINNILKKVDLPFEYIFLKVKEEYINEIEITKGPKMSDADSEILDLLVKTYCPDAKIYESKFKGKIRM</sequence>
<reference evidence="1 2" key="1">
    <citation type="submission" date="2020-01" db="EMBL/GenBank/DDBJ databases">
        <title>Genome analysis of Anaerocolumna sp. CBA3638.</title>
        <authorList>
            <person name="Kim J."/>
            <person name="Roh S.W."/>
        </authorList>
    </citation>
    <scope>NUCLEOTIDE SEQUENCE [LARGE SCALE GENOMIC DNA]</scope>
    <source>
        <strain evidence="1 2">CBA3638</strain>
    </source>
</reference>
<accession>A0A6P1TMH6</accession>
<evidence type="ECO:0000313" key="1">
    <source>
        <dbReference type="EMBL" id="QHQ61379.1"/>
    </source>
</evidence>
<evidence type="ECO:0000313" key="2">
    <source>
        <dbReference type="Proteomes" id="UP000464314"/>
    </source>
</evidence>
<dbReference type="AlphaFoldDB" id="A0A6P1TMH6"/>
<dbReference type="RefSeq" id="WP_161838204.1">
    <property type="nucleotide sequence ID" value="NZ_CP048000.1"/>
</dbReference>
<keyword evidence="2" id="KW-1185">Reference proteome</keyword>
<name>A0A6P1TMH6_9FIRM</name>
<dbReference type="KEGG" id="anr:Ana3638_11845"/>